<organism evidence="9 10">
    <name type="scientific">Succinatimonas hippei (strain DSM 22608 / JCM 16073 / KCTC 15190 / YIT 12066)</name>
    <dbReference type="NCBI Taxonomy" id="762983"/>
    <lineage>
        <taxon>Bacteria</taxon>
        <taxon>Pseudomonadati</taxon>
        <taxon>Pseudomonadota</taxon>
        <taxon>Gammaproteobacteria</taxon>
        <taxon>Aeromonadales</taxon>
        <taxon>Succinivibrionaceae</taxon>
        <taxon>Succinatimonas</taxon>
    </lineage>
</organism>
<dbReference type="EMBL" id="AEVO01000045">
    <property type="protein sequence ID" value="EFY07235.1"/>
    <property type="molecule type" value="Genomic_DNA"/>
</dbReference>
<dbReference type="InterPro" id="IPR050256">
    <property type="entry name" value="Glycosyltransferase_2"/>
</dbReference>
<reference evidence="9 10" key="1">
    <citation type="submission" date="2011-01" db="EMBL/GenBank/DDBJ databases">
        <authorList>
            <person name="Weinstock G."/>
            <person name="Sodergren E."/>
            <person name="Clifton S."/>
            <person name="Fulton L."/>
            <person name="Fulton B."/>
            <person name="Courtney L."/>
            <person name="Fronick C."/>
            <person name="Harrison M."/>
            <person name="Strong C."/>
            <person name="Farmer C."/>
            <person name="Delahaunty K."/>
            <person name="Markovic C."/>
            <person name="Hall O."/>
            <person name="Minx P."/>
            <person name="Tomlinson C."/>
            <person name="Mitreva M."/>
            <person name="Hou S."/>
            <person name="Chen J."/>
            <person name="Wollam A."/>
            <person name="Pepin K.H."/>
            <person name="Johnson M."/>
            <person name="Bhonagiri V."/>
            <person name="Zhang X."/>
            <person name="Suruliraj S."/>
            <person name="Warren W."/>
            <person name="Chinwalla A."/>
            <person name="Mardis E.R."/>
            <person name="Wilson R.K."/>
        </authorList>
    </citation>
    <scope>NUCLEOTIDE SEQUENCE [LARGE SCALE GENOMIC DNA]</scope>
    <source>
        <strain evidence="10">DSM 22608 / JCM 16073 / KCTC 15190 / YIT 12066</strain>
    </source>
</reference>
<dbReference type="GO" id="GO:0009103">
    <property type="term" value="P:lipopolysaccharide biosynthetic process"/>
    <property type="evidence" value="ECO:0007669"/>
    <property type="project" value="UniProtKB-KW"/>
</dbReference>
<dbReference type="InterPro" id="IPR001173">
    <property type="entry name" value="Glyco_trans_2-like"/>
</dbReference>
<dbReference type="EC" id="2.4.-.-" evidence="9"/>
<dbReference type="HOGENOM" id="CLU_033536_11_0_6"/>
<dbReference type="InterPro" id="IPR029044">
    <property type="entry name" value="Nucleotide-diphossugar_trans"/>
</dbReference>
<keyword evidence="7" id="KW-0472">Membrane</keyword>
<dbReference type="GO" id="GO:0099621">
    <property type="term" value="F:undecaprenyl-phosphate 4-deoxy-4-formamido-L-arabinose transferase activity"/>
    <property type="evidence" value="ECO:0007669"/>
    <property type="project" value="TreeGrafter"/>
</dbReference>
<dbReference type="STRING" id="762983.HMPREF9444_00945"/>
<evidence type="ECO:0000256" key="3">
    <source>
        <dbReference type="ARBA" id="ARBA00022679"/>
    </source>
</evidence>
<evidence type="ECO:0000256" key="1">
    <source>
        <dbReference type="ARBA" id="ARBA00022475"/>
    </source>
</evidence>
<dbReference type="CDD" id="cd04179">
    <property type="entry name" value="DPM_DPG-synthase_like"/>
    <property type="match status" value="1"/>
</dbReference>
<evidence type="ECO:0000256" key="6">
    <source>
        <dbReference type="ARBA" id="ARBA00022989"/>
    </source>
</evidence>
<keyword evidence="4" id="KW-0812">Transmembrane</keyword>
<evidence type="ECO:0000313" key="10">
    <source>
        <dbReference type="Proteomes" id="UP000018458"/>
    </source>
</evidence>
<keyword evidence="2 9" id="KW-0328">Glycosyltransferase</keyword>
<accession>E8LJR1</accession>
<comment type="caution">
    <text evidence="9">The sequence shown here is derived from an EMBL/GenBank/DDBJ whole genome shotgun (WGS) entry which is preliminary data.</text>
</comment>
<dbReference type="PANTHER" id="PTHR48090:SF3">
    <property type="entry name" value="UNDECAPRENYL-PHOSPHATE 4-DEOXY-4-FORMAMIDO-L-ARABINOSE TRANSFERASE"/>
    <property type="match status" value="1"/>
</dbReference>
<dbReference type="Gene3D" id="3.90.550.10">
    <property type="entry name" value="Spore Coat Polysaccharide Biosynthesis Protein SpsA, Chain A"/>
    <property type="match status" value="1"/>
</dbReference>
<feature type="domain" description="Glycosyltransferase 2-like" evidence="8">
    <location>
        <begin position="24"/>
        <end position="164"/>
    </location>
</feature>
<evidence type="ECO:0000259" key="8">
    <source>
        <dbReference type="Pfam" id="PF00535"/>
    </source>
</evidence>
<evidence type="ECO:0000256" key="4">
    <source>
        <dbReference type="ARBA" id="ARBA00022692"/>
    </source>
</evidence>
<evidence type="ECO:0000313" key="9">
    <source>
        <dbReference type="EMBL" id="EFY07235.1"/>
    </source>
</evidence>
<dbReference type="SUPFAM" id="SSF53448">
    <property type="entry name" value="Nucleotide-diphospho-sugar transferases"/>
    <property type="match status" value="1"/>
</dbReference>
<keyword evidence="10" id="KW-1185">Reference proteome</keyword>
<name>E8LJR1_SUCHY</name>
<dbReference type="eggNOG" id="COG1216">
    <property type="taxonomic scope" value="Bacteria"/>
</dbReference>
<dbReference type="Pfam" id="PF00535">
    <property type="entry name" value="Glycos_transf_2"/>
    <property type="match status" value="1"/>
</dbReference>
<dbReference type="PANTHER" id="PTHR48090">
    <property type="entry name" value="UNDECAPRENYL-PHOSPHATE 4-DEOXY-4-FORMAMIDO-L-ARABINOSE TRANSFERASE-RELATED"/>
    <property type="match status" value="1"/>
</dbReference>
<protein>
    <submittedName>
        <fullName evidence="9">Glycosyltransferase, group 2 family protein</fullName>
        <ecNumber evidence="9">2.4.-.-</ecNumber>
    </submittedName>
</protein>
<keyword evidence="1" id="KW-1003">Cell membrane</keyword>
<keyword evidence="3 9" id="KW-0808">Transferase</keyword>
<dbReference type="AlphaFoldDB" id="E8LJR1"/>
<dbReference type="Proteomes" id="UP000018458">
    <property type="component" value="Unassembled WGS sequence"/>
</dbReference>
<evidence type="ECO:0000256" key="7">
    <source>
        <dbReference type="ARBA" id="ARBA00023136"/>
    </source>
</evidence>
<dbReference type="GO" id="GO:0005886">
    <property type="term" value="C:plasma membrane"/>
    <property type="evidence" value="ECO:0007669"/>
    <property type="project" value="TreeGrafter"/>
</dbReference>
<gene>
    <name evidence="9" type="ORF">HMPREF9444_00945</name>
</gene>
<evidence type="ECO:0000256" key="2">
    <source>
        <dbReference type="ARBA" id="ARBA00022676"/>
    </source>
</evidence>
<proteinExistence type="predicted"/>
<evidence type="ECO:0000256" key="5">
    <source>
        <dbReference type="ARBA" id="ARBA00022985"/>
    </source>
</evidence>
<sequence>MHKKDPIREGKMETTNRTSDYELTVIVPVFNEESNIDDLEKQLSSFLPQSLYKTCVMFVDDGSTDDSLQRIKIICNRNNDFFFLALAHNGGLSAALKAGIDATESKFVGYMDADLQTAPVDFNLLLPYISDYEIVIGIRAKRQDSFFKKMQSRIANGFRRIMTNDGVQDTGCPLKVIRTQNAKRIPFFTGMHRFLPALILLQGGKIKQVTIRHFPRVNGVSKYHLWNRLISPFLDCFAYRWMKKRYINYMITEENYLEQKNG</sequence>
<keyword evidence="6" id="KW-1133">Transmembrane helix</keyword>
<keyword evidence="5" id="KW-0448">Lipopolysaccharide biosynthesis</keyword>